<dbReference type="AlphaFoldDB" id="A0AB74EP65"/>
<protein>
    <submittedName>
        <fullName evidence="1">Uncharacterized protein</fullName>
    </submittedName>
</protein>
<comment type="caution">
    <text evidence="1">The sequence shown here is derived from an EMBL/GenBank/DDBJ whole genome shotgun (WGS) entry which is preliminary data.</text>
</comment>
<evidence type="ECO:0000313" key="2">
    <source>
        <dbReference type="Proteomes" id="UP000182484"/>
    </source>
</evidence>
<accession>A0AB74EP65</accession>
<sequence>MGSIAWLIIDESTRRVSGIGGVGLETIYAQSQAVALSGDGYFIVIPR</sequence>
<dbReference type="EMBL" id="FMTB01000001">
    <property type="protein sequence ID" value="SCW07724.1"/>
    <property type="molecule type" value="Genomic_DNA"/>
</dbReference>
<proteinExistence type="predicted"/>
<dbReference type="Proteomes" id="UP000182484">
    <property type="component" value="Unassembled WGS sequence"/>
</dbReference>
<gene>
    <name evidence="1" type="ORF">ESCNG_10179</name>
</gene>
<name>A0AB74EP65_NEIGO</name>
<organism evidence="1 2">
    <name type="scientific">Neisseria gonorrhoeae</name>
    <dbReference type="NCBI Taxonomy" id="485"/>
    <lineage>
        <taxon>Bacteria</taxon>
        <taxon>Pseudomonadati</taxon>
        <taxon>Pseudomonadota</taxon>
        <taxon>Betaproteobacteria</taxon>
        <taxon>Neisseriales</taxon>
        <taxon>Neisseriaceae</taxon>
        <taxon>Neisseria</taxon>
    </lineage>
</organism>
<evidence type="ECO:0000313" key="1">
    <source>
        <dbReference type="EMBL" id="SCW07724.1"/>
    </source>
</evidence>
<reference evidence="1 2" key="1">
    <citation type="submission" date="2016-09" db="EMBL/GenBank/DDBJ databases">
        <authorList>
            <person name="Kumanski S."/>
            <person name="Beatrice B."/>
        </authorList>
    </citation>
    <scope>NUCLEOTIDE SEQUENCE [LARGE SCALE GENOMIC DNA]</scope>
    <source>
        <strain evidence="1">Mankind</strain>
    </source>
</reference>